<dbReference type="EMBL" id="MFEH01000007">
    <property type="protein sequence ID" value="OGE73584.1"/>
    <property type="molecule type" value="Genomic_DNA"/>
</dbReference>
<reference evidence="2 3" key="1">
    <citation type="journal article" date="2016" name="Nat. Commun.">
        <title>Thousands of microbial genomes shed light on interconnected biogeochemical processes in an aquifer system.</title>
        <authorList>
            <person name="Anantharaman K."/>
            <person name="Brown C.T."/>
            <person name="Hug L.A."/>
            <person name="Sharon I."/>
            <person name="Castelle C.J."/>
            <person name="Probst A.J."/>
            <person name="Thomas B.C."/>
            <person name="Singh A."/>
            <person name="Wilkins M.J."/>
            <person name="Karaoz U."/>
            <person name="Brodie E.L."/>
            <person name="Williams K.H."/>
            <person name="Hubbard S.S."/>
            <person name="Banfield J.F."/>
        </authorList>
    </citation>
    <scope>NUCLEOTIDE SEQUENCE [LARGE SCALE GENOMIC DNA]</scope>
</reference>
<proteinExistence type="predicted"/>
<feature type="transmembrane region" description="Helical" evidence="1">
    <location>
        <begin position="24"/>
        <end position="48"/>
    </location>
</feature>
<evidence type="ECO:0000313" key="2">
    <source>
        <dbReference type="EMBL" id="OGE73584.1"/>
    </source>
</evidence>
<feature type="transmembrane region" description="Helical" evidence="1">
    <location>
        <begin position="70"/>
        <end position="88"/>
    </location>
</feature>
<dbReference type="Proteomes" id="UP000177610">
    <property type="component" value="Unassembled WGS sequence"/>
</dbReference>
<protein>
    <recommendedName>
        <fullName evidence="4">DUF304 domain-containing protein</fullName>
    </recommendedName>
</protein>
<dbReference type="PANTHER" id="PTHR37938:SF1">
    <property type="entry name" value="BLL0215 PROTEIN"/>
    <property type="match status" value="1"/>
</dbReference>
<comment type="caution">
    <text evidence="2">The sequence shown here is derived from an EMBL/GenBank/DDBJ whole genome shotgun (WGS) entry which is preliminary data.</text>
</comment>
<gene>
    <name evidence="2" type="ORF">A2717_03155</name>
</gene>
<name>A0A1F5N7J8_9BACT</name>
<evidence type="ECO:0000313" key="3">
    <source>
        <dbReference type="Proteomes" id="UP000177610"/>
    </source>
</evidence>
<organism evidence="2 3">
    <name type="scientific">Candidatus Doudnabacteria bacterium RIFCSPHIGHO2_01_FULL_41_86</name>
    <dbReference type="NCBI Taxonomy" id="1817821"/>
    <lineage>
        <taxon>Bacteria</taxon>
        <taxon>Candidatus Doudnaibacteriota</taxon>
    </lineage>
</organism>
<evidence type="ECO:0008006" key="4">
    <source>
        <dbReference type="Google" id="ProtNLM"/>
    </source>
</evidence>
<keyword evidence="1" id="KW-1133">Transmembrane helix</keyword>
<keyword evidence="1" id="KW-0812">Transmembrane</keyword>
<sequence length="177" mass="20704">MIHNPLFPGQQENEKIYMVLRPHWFIFFLKFLAWVLFAAIPFIIDWFINQFAPGLNNAPYVGYIDLLKDIYMMFLMLGLFILWIMYYLNMQIITNERIVDVTQKSLLHHTISELHLTNIEDVTAEVKGVFGTFLNYGSVYVQTAAETERFVFDNVPNPAAVEKMILDLYEKVPKGND</sequence>
<dbReference type="PANTHER" id="PTHR37938">
    <property type="entry name" value="BLL0215 PROTEIN"/>
    <property type="match status" value="1"/>
</dbReference>
<evidence type="ECO:0000256" key="1">
    <source>
        <dbReference type="SAM" id="Phobius"/>
    </source>
</evidence>
<dbReference type="STRING" id="1817821.A2717_03155"/>
<dbReference type="AlphaFoldDB" id="A0A1F5N7J8"/>
<accession>A0A1F5N7J8</accession>
<keyword evidence="1" id="KW-0472">Membrane</keyword>